<dbReference type="Gene3D" id="3.40.50.720">
    <property type="entry name" value="NAD(P)-binding Rossmann-like Domain"/>
    <property type="match status" value="1"/>
</dbReference>
<proteinExistence type="predicted"/>
<dbReference type="SUPFAM" id="SSF116726">
    <property type="entry name" value="TrkA C-terminal domain-like"/>
    <property type="match status" value="1"/>
</dbReference>
<dbReference type="SUPFAM" id="SSF51735">
    <property type="entry name" value="NAD(P)-binding Rossmann-fold domains"/>
    <property type="match status" value="1"/>
</dbReference>
<dbReference type="PROSITE" id="PS51201">
    <property type="entry name" value="RCK_N"/>
    <property type="match status" value="1"/>
</dbReference>
<dbReference type="Gene3D" id="3.30.70.1450">
    <property type="entry name" value="Regulator of K+ conductance, C-terminal domain"/>
    <property type="match status" value="1"/>
</dbReference>
<dbReference type="Pfam" id="PF02080">
    <property type="entry name" value="TrkA_C"/>
    <property type="match status" value="1"/>
</dbReference>
<dbReference type="GO" id="GO:0005886">
    <property type="term" value="C:plasma membrane"/>
    <property type="evidence" value="ECO:0007669"/>
    <property type="project" value="UniProtKB-SubCell"/>
</dbReference>
<dbReference type="InterPro" id="IPR013099">
    <property type="entry name" value="K_chnl_dom"/>
</dbReference>
<organism evidence="5 6">
    <name type="scientific">Botrimarina colliarenosi</name>
    <dbReference type="NCBI Taxonomy" id="2528001"/>
    <lineage>
        <taxon>Bacteria</taxon>
        <taxon>Pseudomonadati</taxon>
        <taxon>Planctomycetota</taxon>
        <taxon>Planctomycetia</taxon>
        <taxon>Pirellulales</taxon>
        <taxon>Lacipirellulaceae</taxon>
        <taxon>Botrimarina</taxon>
    </lineage>
</organism>
<dbReference type="EMBL" id="SJPR01000004">
    <property type="protein sequence ID" value="TWT95874.1"/>
    <property type="molecule type" value="Genomic_DNA"/>
</dbReference>
<evidence type="ECO:0000313" key="5">
    <source>
        <dbReference type="EMBL" id="TWT95874.1"/>
    </source>
</evidence>
<comment type="caution">
    <text evidence="5">The sequence shown here is derived from an EMBL/GenBank/DDBJ whole genome shotgun (WGS) entry which is preliminary data.</text>
</comment>
<comment type="subcellular location">
    <subcellularLocation>
        <location evidence="1">Cell membrane</location>
        <topology evidence="1">Multi-pass membrane protein</topology>
    </subcellularLocation>
</comment>
<protein>
    <submittedName>
        <fullName evidence="5">Ktr system potassium uptake protein A</fullName>
    </submittedName>
</protein>
<dbReference type="OrthoDB" id="9785285at2"/>
<dbReference type="InterPro" id="IPR036291">
    <property type="entry name" value="NAD(P)-bd_dom_sf"/>
</dbReference>
<dbReference type="InterPro" id="IPR050721">
    <property type="entry name" value="Trk_Ktr_HKT_K-transport"/>
</dbReference>
<dbReference type="GO" id="GO:0008324">
    <property type="term" value="F:monoatomic cation transmembrane transporter activity"/>
    <property type="evidence" value="ECO:0007669"/>
    <property type="project" value="InterPro"/>
</dbReference>
<feature type="domain" description="RCK C-terminal" evidence="4">
    <location>
        <begin position="273"/>
        <end position="358"/>
    </location>
</feature>
<keyword evidence="6" id="KW-1185">Reference proteome</keyword>
<accession>A0A5C6A7H2</accession>
<dbReference type="AlphaFoldDB" id="A0A5C6A7H2"/>
<dbReference type="InterPro" id="IPR036721">
    <property type="entry name" value="RCK_C_sf"/>
</dbReference>
<dbReference type="PROSITE" id="PS51202">
    <property type="entry name" value="RCK_C"/>
    <property type="match status" value="1"/>
</dbReference>
<keyword evidence="2" id="KW-0472">Membrane</keyword>
<feature type="transmembrane region" description="Helical" evidence="2">
    <location>
        <begin position="36"/>
        <end position="53"/>
    </location>
</feature>
<dbReference type="PANTHER" id="PTHR43833:SF9">
    <property type="entry name" value="POTASSIUM CHANNEL PROTEIN YUGO-RELATED"/>
    <property type="match status" value="1"/>
</dbReference>
<evidence type="ECO:0000256" key="2">
    <source>
        <dbReference type="SAM" id="Phobius"/>
    </source>
</evidence>
<feature type="transmembrane region" description="Helical" evidence="2">
    <location>
        <begin position="87"/>
        <end position="108"/>
    </location>
</feature>
<keyword evidence="2" id="KW-0812">Transmembrane</keyword>
<keyword evidence="2" id="KW-1133">Transmembrane helix</keyword>
<feature type="transmembrane region" description="Helical" evidence="2">
    <location>
        <begin position="59"/>
        <end position="75"/>
    </location>
</feature>
<evidence type="ECO:0000313" key="6">
    <source>
        <dbReference type="Proteomes" id="UP000317421"/>
    </source>
</evidence>
<evidence type="ECO:0000259" key="4">
    <source>
        <dbReference type="PROSITE" id="PS51202"/>
    </source>
</evidence>
<dbReference type="GO" id="GO:0006813">
    <property type="term" value="P:potassium ion transport"/>
    <property type="evidence" value="ECO:0007669"/>
    <property type="project" value="InterPro"/>
</dbReference>
<sequence>MDAGLKESAERSNLRSAVRKSRPQVRLPLLQRIRRGATFLGAFFVVSVVGYRWLTGCTWLDAIYFFVISVSTVGYGETSSARPEVQIFTIGVIVFGVVGVGYLVALIIQSMIEGQIEHALGVRRMEHKIEHLKRHAIVCGYGRLGQTITKELRRRNKAFVVVDKDPDIVAAALEEGMLAMLGDATEEETLLQAGIREAETMVIALQSDADNVFLTLTARNLVPKLRIIARGEQVATEKKLHQAGADQVVLPAVIGGRRMAALVTRPNAAEMLENFTNHEKIDVDLEELRIPDSSPLVGKTVRETGSRQQHNLMIIGIRRAEGSMVFNPAPDDRFEVDDTLVVMGRVDDVHTFQRMHRLDCDNPHIG</sequence>
<evidence type="ECO:0000259" key="3">
    <source>
        <dbReference type="PROSITE" id="PS51201"/>
    </source>
</evidence>
<dbReference type="PANTHER" id="PTHR43833">
    <property type="entry name" value="POTASSIUM CHANNEL PROTEIN 2-RELATED-RELATED"/>
    <property type="match status" value="1"/>
</dbReference>
<reference evidence="5 6" key="1">
    <citation type="submission" date="2019-02" db="EMBL/GenBank/DDBJ databases">
        <title>Deep-cultivation of Planctomycetes and their phenomic and genomic characterization uncovers novel biology.</title>
        <authorList>
            <person name="Wiegand S."/>
            <person name="Jogler M."/>
            <person name="Boedeker C."/>
            <person name="Pinto D."/>
            <person name="Vollmers J."/>
            <person name="Rivas-Marin E."/>
            <person name="Kohn T."/>
            <person name="Peeters S.H."/>
            <person name="Heuer A."/>
            <person name="Rast P."/>
            <person name="Oberbeckmann S."/>
            <person name="Bunk B."/>
            <person name="Jeske O."/>
            <person name="Meyerdierks A."/>
            <person name="Storesund J.E."/>
            <person name="Kallscheuer N."/>
            <person name="Luecker S."/>
            <person name="Lage O.M."/>
            <person name="Pohl T."/>
            <person name="Merkel B.J."/>
            <person name="Hornburger P."/>
            <person name="Mueller R.-W."/>
            <person name="Bruemmer F."/>
            <person name="Labrenz M."/>
            <person name="Spormann A.M."/>
            <person name="Op Den Camp H."/>
            <person name="Overmann J."/>
            <person name="Amann R."/>
            <person name="Jetten M.S.M."/>
            <person name="Mascher T."/>
            <person name="Medema M.H."/>
            <person name="Devos D.P."/>
            <person name="Kaster A.-K."/>
            <person name="Ovreas L."/>
            <person name="Rohde M."/>
            <person name="Galperin M.Y."/>
            <person name="Jogler C."/>
        </authorList>
    </citation>
    <scope>NUCLEOTIDE SEQUENCE [LARGE SCALE GENOMIC DNA]</scope>
    <source>
        <strain evidence="5 6">Pla108</strain>
    </source>
</reference>
<feature type="domain" description="RCK N-terminal" evidence="3">
    <location>
        <begin position="133"/>
        <end position="250"/>
    </location>
</feature>
<dbReference type="Proteomes" id="UP000317421">
    <property type="component" value="Unassembled WGS sequence"/>
</dbReference>
<dbReference type="SUPFAM" id="SSF81324">
    <property type="entry name" value="Voltage-gated potassium channels"/>
    <property type="match status" value="1"/>
</dbReference>
<gene>
    <name evidence="5" type="primary">ktrA_2</name>
    <name evidence="5" type="ORF">Pla108_29510</name>
</gene>
<evidence type="ECO:0000256" key="1">
    <source>
        <dbReference type="ARBA" id="ARBA00004651"/>
    </source>
</evidence>
<dbReference type="Gene3D" id="1.10.287.70">
    <property type="match status" value="1"/>
</dbReference>
<dbReference type="Pfam" id="PF02254">
    <property type="entry name" value="TrkA_N"/>
    <property type="match status" value="1"/>
</dbReference>
<dbReference type="Pfam" id="PF07885">
    <property type="entry name" value="Ion_trans_2"/>
    <property type="match status" value="1"/>
</dbReference>
<dbReference type="InterPro" id="IPR003148">
    <property type="entry name" value="RCK_N"/>
</dbReference>
<dbReference type="InterPro" id="IPR006037">
    <property type="entry name" value="RCK_C"/>
</dbReference>
<name>A0A5C6A7H2_9BACT</name>